<dbReference type="SUPFAM" id="SSF111331">
    <property type="entry name" value="NAD kinase/diacylglycerol kinase-like"/>
    <property type="match status" value="1"/>
</dbReference>
<dbReference type="InterPro" id="IPR016064">
    <property type="entry name" value="NAD/diacylglycerol_kinase_sf"/>
</dbReference>
<dbReference type="GO" id="GO:0016301">
    <property type="term" value="F:kinase activity"/>
    <property type="evidence" value="ECO:0007669"/>
    <property type="project" value="UniProtKB-KW"/>
</dbReference>
<dbReference type="PANTHER" id="PTHR12358:SF54">
    <property type="entry name" value="SPHINGOSINE KINASE RELATED PROTEIN"/>
    <property type="match status" value="1"/>
</dbReference>
<comment type="similarity">
    <text evidence="2">Belongs to the diacylglycerol/lipid kinase family.</text>
</comment>
<reference evidence="10 11" key="1">
    <citation type="journal article" date="2015" name="Genome Announc.">
        <title>Expanding the biotechnology potential of lactobacilli through comparative genomics of 213 strains and associated genera.</title>
        <authorList>
            <person name="Sun Z."/>
            <person name="Harris H.M."/>
            <person name="McCann A."/>
            <person name="Guo C."/>
            <person name="Argimon S."/>
            <person name="Zhang W."/>
            <person name="Yang X."/>
            <person name="Jeffery I.B."/>
            <person name="Cooney J.C."/>
            <person name="Kagawa T.F."/>
            <person name="Liu W."/>
            <person name="Song Y."/>
            <person name="Salvetti E."/>
            <person name="Wrobel A."/>
            <person name="Rasinkangas P."/>
            <person name="Parkhill J."/>
            <person name="Rea M.C."/>
            <person name="O'Sullivan O."/>
            <person name="Ritari J."/>
            <person name="Douillard F.P."/>
            <person name="Paul Ross R."/>
            <person name="Yang R."/>
            <person name="Briner A.E."/>
            <person name="Felis G.E."/>
            <person name="de Vos W.M."/>
            <person name="Barrangou R."/>
            <person name="Klaenhammer T.R."/>
            <person name="Caufield P.W."/>
            <person name="Cui Y."/>
            <person name="Zhang H."/>
            <person name="O'Toole P.W."/>
        </authorList>
    </citation>
    <scope>NUCLEOTIDE SEQUENCE [LARGE SCALE GENOMIC DNA]</scope>
    <source>
        <strain evidence="10 11">DSM 15638</strain>
    </source>
</reference>
<dbReference type="SMART" id="SM00046">
    <property type="entry name" value="DAGKc"/>
    <property type="match status" value="1"/>
</dbReference>
<evidence type="ECO:0000259" key="9">
    <source>
        <dbReference type="PROSITE" id="PS50146"/>
    </source>
</evidence>
<dbReference type="InterPro" id="IPR001206">
    <property type="entry name" value="Diacylglycerol_kinase_cat_dom"/>
</dbReference>
<protein>
    <submittedName>
        <fullName evidence="10">Diacylglycerol kinase catalytic domain protein</fullName>
    </submittedName>
</protein>
<dbReference type="InterPro" id="IPR045540">
    <property type="entry name" value="YegS/DAGK_C"/>
</dbReference>
<dbReference type="EMBL" id="AZDI01000002">
    <property type="protein sequence ID" value="KRK46321.1"/>
    <property type="molecule type" value="Genomic_DNA"/>
</dbReference>
<keyword evidence="7" id="KW-0443">Lipid metabolism</keyword>
<dbReference type="GO" id="GO:0008654">
    <property type="term" value="P:phospholipid biosynthetic process"/>
    <property type="evidence" value="ECO:0007669"/>
    <property type="project" value="UniProtKB-KW"/>
</dbReference>
<dbReference type="PATRIC" id="fig|1423719.4.peg.836"/>
<dbReference type="Pfam" id="PF00781">
    <property type="entry name" value="DAGK_cat"/>
    <property type="match status" value="1"/>
</dbReference>
<comment type="caution">
    <text evidence="10">The sequence shown here is derived from an EMBL/GenBank/DDBJ whole genome shotgun (WGS) entry which is preliminary data.</text>
</comment>
<dbReference type="NCBIfam" id="TIGR00147">
    <property type="entry name" value="YegS/Rv2252/BmrU family lipid kinase"/>
    <property type="match status" value="1"/>
</dbReference>
<dbReference type="RefSeq" id="WP_057973892.1">
    <property type="nucleotide sequence ID" value="NZ_AZDI01000002.1"/>
</dbReference>
<dbReference type="InterPro" id="IPR005218">
    <property type="entry name" value="Diacylglycerol/lipid_kinase"/>
</dbReference>
<dbReference type="PROSITE" id="PS50146">
    <property type="entry name" value="DAGK"/>
    <property type="match status" value="1"/>
</dbReference>
<organism evidence="10 11">
    <name type="scientific">Dellaglioa algida DSM 15638</name>
    <dbReference type="NCBI Taxonomy" id="1423719"/>
    <lineage>
        <taxon>Bacteria</taxon>
        <taxon>Bacillati</taxon>
        <taxon>Bacillota</taxon>
        <taxon>Bacilli</taxon>
        <taxon>Lactobacillales</taxon>
        <taxon>Lactobacillaceae</taxon>
        <taxon>Dellaglioa</taxon>
    </lineage>
</organism>
<comment type="cofactor">
    <cofactor evidence="1">
        <name>Mg(2+)</name>
        <dbReference type="ChEBI" id="CHEBI:18420"/>
    </cofactor>
</comment>
<evidence type="ECO:0000313" key="11">
    <source>
        <dbReference type="Proteomes" id="UP000051450"/>
    </source>
</evidence>
<gene>
    <name evidence="10" type="ORF">FC66_GL000824</name>
</gene>
<feature type="domain" description="DAGKc" evidence="9">
    <location>
        <begin position="1"/>
        <end position="139"/>
    </location>
</feature>
<evidence type="ECO:0000256" key="7">
    <source>
        <dbReference type="ARBA" id="ARBA00023209"/>
    </source>
</evidence>
<keyword evidence="3" id="KW-0808">Transferase</keyword>
<dbReference type="AlphaFoldDB" id="A0A0R1HS96"/>
<dbReference type="InterPro" id="IPR017438">
    <property type="entry name" value="ATP-NAD_kinase_N"/>
</dbReference>
<evidence type="ECO:0000256" key="5">
    <source>
        <dbReference type="ARBA" id="ARBA00022777"/>
    </source>
</evidence>
<dbReference type="STRING" id="1423719.FC66_GL000824"/>
<name>A0A0R1HS96_9LACO</name>
<accession>A0A0R1HS96</accession>
<keyword evidence="5 10" id="KW-0418">Kinase</keyword>
<keyword evidence="6" id="KW-0067">ATP-binding</keyword>
<evidence type="ECO:0000256" key="6">
    <source>
        <dbReference type="ARBA" id="ARBA00022840"/>
    </source>
</evidence>
<dbReference type="OrthoDB" id="9786026at2"/>
<evidence type="ECO:0000256" key="8">
    <source>
        <dbReference type="ARBA" id="ARBA00023264"/>
    </source>
</evidence>
<dbReference type="Gene3D" id="2.60.200.40">
    <property type="match status" value="1"/>
</dbReference>
<dbReference type="Proteomes" id="UP000051450">
    <property type="component" value="Unassembled WGS sequence"/>
</dbReference>
<evidence type="ECO:0000313" key="10">
    <source>
        <dbReference type="EMBL" id="KRK46321.1"/>
    </source>
</evidence>
<keyword evidence="7" id="KW-0444">Lipid biosynthesis</keyword>
<proteinExistence type="inferred from homology"/>
<evidence type="ECO:0000256" key="2">
    <source>
        <dbReference type="ARBA" id="ARBA00005983"/>
    </source>
</evidence>
<keyword evidence="7" id="KW-0594">Phospholipid biosynthesis</keyword>
<dbReference type="Pfam" id="PF19279">
    <property type="entry name" value="YegS_C"/>
    <property type="match status" value="1"/>
</dbReference>
<evidence type="ECO:0000256" key="3">
    <source>
        <dbReference type="ARBA" id="ARBA00022679"/>
    </source>
</evidence>
<evidence type="ECO:0000256" key="4">
    <source>
        <dbReference type="ARBA" id="ARBA00022741"/>
    </source>
</evidence>
<evidence type="ECO:0000256" key="1">
    <source>
        <dbReference type="ARBA" id="ARBA00001946"/>
    </source>
</evidence>
<dbReference type="Gene3D" id="3.40.50.10330">
    <property type="entry name" value="Probable inorganic polyphosphate/atp-NAD kinase, domain 1"/>
    <property type="match status" value="1"/>
</dbReference>
<keyword evidence="8" id="KW-1208">Phospholipid metabolism</keyword>
<keyword evidence="4" id="KW-0547">Nucleotide-binding</keyword>
<dbReference type="PANTHER" id="PTHR12358">
    <property type="entry name" value="SPHINGOSINE KINASE"/>
    <property type="match status" value="1"/>
</dbReference>
<dbReference type="InterPro" id="IPR050187">
    <property type="entry name" value="Lipid_Phosphate_FormReg"/>
</dbReference>
<dbReference type="GO" id="GO:0005524">
    <property type="term" value="F:ATP binding"/>
    <property type="evidence" value="ECO:0007669"/>
    <property type="project" value="UniProtKB-KW"/>
</dbReference>
<keyword evidence="11" id="KW-1185">Reference proteome</keyword>
<sequence>MDHYYIVVNESAGSGHAKQIWQSIKKSLITKEVHFDAHLTKYMGHASLLTENYARHFQPSKTADNQIILVIGGDGTLNECINGVKNADRFDIPVAYIPAGSGNDFARGAGIPKAPLVALEQILNTTSPKLLNLGVMQELSRNEKKYFINNVGVGFDAQIVSVANQSRSKKLLNKLHLGSLTYLSALLGTLSKQAAFPVTIQVNGQREFYQDAFLLTTSNHPYFGGGIPILPMADPAKSNLDLIIIEKSNILKLLYLAILMLSGKHITQKGVHHFTSNKIKLSVDSLEYGQMDGEDLGTRFFEIEYSVLSYPFWLN</sequence>